<dbReference type="Gene3D" id="3.40.50.450">
    <property type="match status" value="1"/>
</dbReference>
<dbReference type="InterPro" id="IPR057666">
    <property type="entry name" value="DrpA_SLOG"/>
</dbReference>
<dbReference type="GO" id="GO:0009294">
    <property type="term" value="P:DNA-mediated transformation"/>
    <property type="evidence" value="ECO:0007669"/>
    <property type="project" value="InterPro"/>
</dbReference>
<comment type="caution">
    <text evidence="3">The sequence shown here is derived from an EMBL/GenBank/DDBJ whole genome shotgun (WGS) entry which is preliminary data.</text>
</comment>
<dbReference type="AlphaFoldDB" id="A0A268AAJ6"/>
<evidence type="ECO:0000313" key="4">
    <source>
        <dbReference type="Proteomes" id="UP000216013"/>
    </source>
</evidence>
<dbReference type="PANTHER" id="PTHR43022">
    <property type="entry name" value="PROTEIN SMF"/>
    <property type="match status" value="1"/>
</dbReference>
<feature type="domain" description="Smf/DprA SLOG" evidence="2">
    <location>
        <begin position="79"/>
        <end position="287"/>
    </location>
</feature>
<dbReference type="NCBIfam" id="TIGR00732">
    <property type="entry name" value="dprA"/>
    <property type="match status" value="1"/>
</dbReference>
<dbReference type="SUPFAM" id="SSF102405">
    <property type="entry name" value="MCP/YpsA-like"/>
    <property type="match status" value="1"/>
</dbReference>
<accession>A0A268AAJ6</accession>
<dbReference type="Proteomes" id="UP000216013">
    <property type="component" value="Unassembled WGS sequence"/>
</dbReference>
<evidence type="ECO:0000313" key="3">
    <source>
        <dbReference type="EMBL" id="PAD21089.1"/>
    </source>
</evidence>
<sequence>MEKRKRLLLLHRVLRGRRKVMQRILTLDPQLDNLLHSSFHELMSYYQLPESFALTLFHELQDETHITSLEQDMQTFCTLTCFDEGFPAALRHIPDPPLVLYAAGNTELLDRLPAISVVGTRQPTKAADAKVAYFLEPLAAAGWTIVSGMAKGIDSMAHHAAIRSNNGSTIAVLGGGLRQLYPRSNQELFDKLAVTQLVLSEYFPDQHPQQHHFPERNRIISALGFCTLVVEAKKHSGTMHTVMHALEQGRDVFAIPGDPLEDRTAGCHQMISEGAGIIFEPGQLIDEWERNKSKWIHFI</sequence>
<gene>
    <name evidence="3" type="primary">dprA</name>
    <name evidence="3" type="ORF">CHH64_11105</name>
</gene>
<dbReference type="Pfam" id="PF02481">
    <property type="entry name" value="DNA_processg_A"/>
    <property type="match status" value="1"/>
</dbReference>
<dbReference type="OrthoDB" id="9785707at2"/>
<proteinExistence type="inferred from homology"/>
<protein>
    <submittedName>
        <fullName evidence="3">DNA-protecting protein DprA</fullName>
    </submittedName>
</protein>
<evidence type="ECO:0000256" key="1">
    <source>
        <dbReference type="ARBA" id="ARBA00006525"/>
    </source>
</evidence>
<dbReference type="PANTHER" id="PTHR43022:SF1">
    <property type="entry name" value="PROTEIN SMF"/>
    <property type="match status" value="1"/>
</dbReference>
<organism evidence="3 4">
    <name type="scientific">Terribacillus saccharophilus</name>
    <dbReference type="NCBI Taxonomy" id="361277"/>
    <lineage>
        <taxon>Bacteria</taxon>
        <taxon>Bacillati</taxon>
        <taxon>Bacillota</taxon>
        <taxon>Bacilli</taxon>
        <taxon>Bacillales</taxon>
        <taxon>Bacillaceae</taxon>
        <taxon>Terribacillus</taxon>
    </lineage>
</organism>
<name>A0A268AAJ6_9BACI</name>
<dbReference type="InterPro" id="IPR003488">
    <property type="entry name" value="DprA"/>
</dbReference>
<evidence type="ECO:0000259" key="2">
    <source>
        <dbReference type="Pfam" id="PF02481"/>
    </source>
</evidence>
<dbReference type="EMBL" id="NPBV01000018">
    <property type="protein sequence ID" value="PAD21089.1"/>
    <property type="molecule type" value="Genomic_DNA"/>
</dbReference>
<comment type="similarity">
    <text evidence="1">Belongs to the DprA/Smf family.</text>
</comment>
<dbReference type="RefSeq" id="WP_095232619.1">
    <property type="nucleotide sequence ID" value="NZ_NPBE01000070.1"/>
</dbReference>
<reference evidence="3 4" key="1">
    <citation type="submission" date="2017-07" db="EMBL/GenBank/DDBJ databases">
        <title>Isolation and whole genome analysis of endospore-forming bacteria from heroin.</title>
        <authorList>
            <person name="Kalinowski J."/>
            <person name="Ahrens B."/>
            <person name="Al-Dilaimi A."/>
            <person name="Winkler A."/>
            <person name="Wibberg D."/>
            <person name="Schleenbecker U."/>
            <person name="Ruckert C."/>
            <person name="Wolfel R."/>
            <person name="Grass G."/>
        </authorList>
    </citation>
    <scope>NUCLEOTIDE SEQUENCE [LARGE SCALE GENOMIC DNA]</scope>
    <source>
        <strain evidence="3 4">7528</strain>
    </source>
</reference>